<sequence>MKKRFRILAAALALCMSLLCCPAALAATDTSTFQTVPYSQATAQPSGQRITITGKPNYSAATSNDTAFIFGFDTADGVWYVAVKKSKFEAFKAAAPAQQMTLYGVYAGTLNVNGMPILDIQNGAVTLGDKTSEIADLYAAGQKTLDAQKAASQAAAKASSGTSRTSTSSSATTKKSTSTTQSKKNTSTASSGKKTGQMVWIPTISGRKYHSNPRCSGMKGPEKVDISTAKARGFTACKKCYR</sequence>
<name>A0AB35Y4N9_9FIRM</name>
<dbReference type="EMBL" id="JBBFGL010000004">
    <property type="protein sequence ID" value="MEJ5195537.1"/>
    <property type="molecule type" value="Genomic_DNA"/>
</dbReference>
<dbReference type="Proteomes" id="UP001373196">
    <property type="component" value="Unassembled WGS sequence"/>
</dbReference>
<protein>
    <submittedName>
        <fullName evidence="3">Uncharacterized protein</fullName>
    </submittedName>
</protein>
<evidence type="ECO:0000256" key="2">
    <source>
        <dbReference type="SAM" id="SignalP"/>
    </source>
</evidence>
<proteinExistence type="predicted"/>
<evidence type="ECO:0000313" key="3">
    <source>
        <dbReference type="EMBL" id="MEJ5195537.1"/>
    </source>
</evidence>
<accession>A0AB35Y4N9</accession>
<feature type="chain" id="PRO_5044199701" evidence="2">
    <location>
        <begin position="27"/>
        <end position="242"/>
    </location>
</feature>
<gene>
    <name evidence="3" type="ORF">WF834_04985</name>
</gene>
<keyword evidence="2" id="KW-0732">Signal</keyword>
<organism evidence="3 4">
    <name type="scientific">Faecalibacterium wellingii</name>
    <dbReference type="NCBI Taxonomy" id="2929491"/>
    <lineage>
        <taxon>Bacteria</taxon>
        <taxon>Bacillati</taxon>
        <taxon>Bacillota</taxon>
        <taxon>Clostridia</taxon>
        <taxon>Eubacteriales</taxon>
        <taxon>Oscillospiraceae</taxon>
        <taxon>Faecalibacterium</taxon>
    </lineage>
</organism>
<feature type="signal peptide" evidence="2">
    <location>
        <begin position="1"/>
        <end position="26"/>
    </location>
</feature>
<feature type="compositionally biased region" description="Low complexity" evidence="1">
    <location>
        <begin position="155"/>
        <end position="191"/>
    </location>
</feature>
<dbReference type="RefSeq" id="WP_339395106.1">
    <property type="nucleotide sequence ID" value="NZ_JBBFGL010000004.1"/>
</dbReference>
<feature type="region of interest" description="Disordered" evidence="1">
    <location>
        <begin position="155"/>
        <end position="197"/>
    </location>
</feature>
<reference evidence="3" key="1">
    <citation type="submission" date="2024-03" db="EMBL/GenBank/DDBJ databases">
        <authorList>
            <person name="Plomp N."/>
            <person name="Harmsen H.J."/>
        </authorList>
    </citation>
    <scope>NUCLEOTIDE SEQUENCE</scope>
    <source>
        <strain evidence="3">HTF-128</strain>
    </source>
</reference>
<evidence type="ECO:0000256" key="1">
    <source>
        <dbReference type="SAM" id="MobiDB-lite"/>
    </source>
</evidence>
<comment type="caution">
    <text evidence="3">The sequence shown here is derived from an EMBL/GenBank/DDBJ whole genome shotgun (WGS) entry which is preliminary data.</text>
</comment>
<dbReference type="AlphaFoldDB" id="A0AB35Y4N9"/>
<evidence type="ECO:0000313" key="4">
    <source>
        <dbReference type="Proteomes" id="UP001373196"/>
    </source>
</evidence>